<name>A0AAU0PWX7_9CORY</name>
<feature type="compositionally biased region" description="Low complexity" evidence="1">
    <location>
        <begin position="501"/>
        <end position="510"/>
    </location>
</feature>
<organism evidence="2 3">
    <name type="scientific">Corynebacterium pseudokroppenstedtii</name>
    <dbReference type="NCBI Taxonomy" id="2804917"/>
    <lineage>
        <taxon>Bacteria</taxon>
        <taxon>Bacillati</taxon>
        <taxon>Actinomycetota</taxon>
        <taxon>Actinomycetes</taxon>
        <taxon>Mycobacteriales</taxon>
        <taxon>Corynebacteriaceae</taxon>
        <taxon>Corynebacterium</taxon>
    </lineage>
</organism>
<dbReference type="KEGG" id="cpsk:Q0N40_07340"/>
<dbReference type="PANTHER" id="PTHR37456">
    <property type="entry name" value="SI:CH211-266K2.1"/>
    <property type="match status" value="1"/>
</dbReference>
<dbReference type="Gene3D" id="1.20.5.320">
    <property type="entry name" value="6-Phosphogluconate Dehydrogenase, domain 3"/>
    <property type="match status" value="1"/>
</dbReference>
<proteinExistence type="predicted"/>
<gene>
    <name evidence="2" type="ORF">Q0N40_07340</name>
</gene>
<feature type="region of interest" description="Disordered" evidence="1">
    <location>
        <begin position="423"/>
        <end position="577"/>
    </location>
</feature>
<feature type="compositionally biased region" description="Low complexity" evidence="1">
    <location>
        <begin position="188"/>
        <end position="207"/>
    </location>
</feature>
<feature type="compositionally biased region" description="Low complexity" evidence="1">
    <location>
        <begin position="213"/>
        <end position="233"/>
    </location>
</feature>
<dbReference type="PANTHER" id="PTHR37456:SF6">
    <property type="entry name" value="COLLAGEN ALPHA-1(XXIII) CHAIN-LIKE ISOFORM X2"/>
    <property type="match status" value="1"/>
</dbReference>
<dbReference type="Pfam" id="PF01391">
    <property type="entry name" value="Collagen"/>
    <property type="match status" value="3"/>
</dbReference>
<evidence type="ECO:0008006" key="4">
    <source>
        <dbReference type="Google" id="ProtNLM"/>
    </source>
</evidence>
<feature type="compositionally biased region" description="Low complexity" evidence="1">
    <location>
        <begin position="518"/>
        <end position="561"/>
    </location>
</feature>
<feature type="region of interest" description="Disordered" evidence="1">
    <location>
        <begin position="138"/>
        <end position="242"/>
    </location>
</feature>
<reference evidence="2 3" key="1">
    <citation type="submission" date="2023-10" db="EMBL/GenBank/DDBJ databases">
        <title>complete genome sequence of Corynebacterium pseudokroppenstedtii P15-C1.</title>
        <authorList>
            <person name="Bruggemann H."/>
            <person name="Poehlein A."/>
        </authorList>
    </citation>
    <scope>NUCLEOTIDE SEQUENCE [LARGE SCALE GENOMIC DNA]</scope>
    <source>
        <strain evidence="2 3">P15_C1</strain>
    </source>
</reference>
<dbReference type="AlphaFoldDB" id="A0AAU0PWX7"/>
<sequence length="740" mass="75102">MAETMNATWTAVYGNIYSVIADRTVDRDDIPDMMPLSGRITLTPVIDQNALIPELGDTPRQDRSYAISTISVNLVEGRINHNGLDYVKVLSTTPKLVGVLQWTARFSTLTDSLGNRYNPDPITFNTVPDGEISLSRVATVPGNDAKGIVQGPPGPKGEKGEPGEPGPKGDTGPAGPQGKQGPIGATGPKGDIGPAGPAGAKGDAGPAGPAGPQGPKGETGDTGPKGDTGPRGDVGPAGKDGASVSYEKMVNTYADLPKGLGSGDKGKGYVVQADGRIYVWDGAKFPADGEAPEFRGPQGEQGPAGPAGPAGPPGSGATDTWQNDPIEVIDLTSQLSSGWSADSFTLTRSSGIVTLSVTTLKNASTTWGAPVPWGKVPKRLYPSPSAWGTLFSDSANDAARIAVKSDGNVYADSLVAGKTYNGSLSYPLQSGAPVPLVKGPKGDPGNTGPAGPKGDTGPAGKDGTNGVAGSPGPQGPAGETGPQGPAGPQGPKGDPGETGPKGDTGPQGKQGPKGDPGDPGQTGPQGPQGETGPKGSTGAQGPQGPQGQQGPQGPQGQQGPQGDRGFTGPAGKDGELTSAQKRELFGDEKWGDKPFGILRWNGGWFNPPAGFYRLSGSGSEQLVVKGSSHNCTFGSGNSLCLVAPITGLYLLSARQTFGDDANRHGVGIASRTNADHTGGMVIWGDFNGGHIATVTSVVYLESGTRLYPYVWTPNNASGMSPADRGVTSEYAIYFMSRAGA</sequence>
<dbReference type="Proteomes" id="UP001174314">
    <property type="component" value="Chromosome"/>
</dbReference>
<dbReference type="InterPro" id="IPR050938">
    <property type="entry name" value="Collagen_Structural_Proteins"/>
</dbReference>
<keyword evidence="3" id="KW-1185">Reference proteome</keyword>
<dbReference type="InterPro" id="IPR008160">
    <property type="entry name" value="Collagen"/>
</dbReference>
<accession>A0AAU0PWX7</accession>
<evidence type="ECO:0000313" key="2">
    <source>
        <dbReference type="EMBL" id="WPF24355.1"/>
    </source>
</evidence>
<dbReference type="EMBL" id="CP137757">
    <property type="protein sequence ID" value="WPF24355.1"/>
    <property type="molecule type" value="Genomic_DNA"/>
</dbReference>
<protein>
    <recommendedName>
        <fullName evidence="4">Collagen-like protein</fullName>
    </recommendedName>
</protein>
<feature type="region of interest" description="Disordered" evidence="1">
    <location>
        <begin position="288"/>
        <end position="322"/>
    </location>
</feature>
<evidence type="ECO:0000313" key="3">
    <source>
        <dbReference type="Proteomes" id="UP001174314"/>
    </source>
</evidence>
<dbReference type="RefSeq" id="WP_301731819.1">
    <property type="nucleotide sequence ID" value="NZ_CP137757.1"/>
</dbReference>
<evidence type="ECO:0000256" key="1">
    <source>
        <dbReference type="SAM" id="MobiDB-lite"/>
    </source>
</evidence>